<name>A0A657IU21_9MICC</name>
<dbReference type="Proteomes" id="UP000092021">
    <property type="component" value="Unassembled WGS sequence"/>
</dbReference>
<dbReference type="AlphaFoldDB" id="A0A657IU21"/>
<accession>A0A657IU21</accession>
<gene>
    <name evidence="1" type="ORF">A5N15_08890</name>
</gene>
<comment type="caution">
    <text evidence="1">The sequence shown here is derived from an EMBL/GenBank/DDBJ whole genome shotgun (WGS) entry which is preliminary data.</text>
</comment>
<reference evidence="1 2" key="1">
    <citation type="submission" date="2016-04" db="EMBL/GenBank/DDBJ databases">
        <title>Identification of putative biosynthetic pathways for the production of bioactive secondary metabolites by the marine actinomycete Kocuria kristinae RUTW2-3.</title>
        <authorList>
            <person name="Waterworth S.C."/>
            <person name="Walmsley T.A."/>
            <person name="Matongo T."/>
            <person name="Davies-Coleman M.T."/>
            <person name="Dorrington R.A."/>
        </authorList>
    </citation>
    <scope>NUCLEOTIDE SEQUENCE [LARGE SCALE GENOMIC DNA]</scope>
    <source>
        <strain evidence="1 2">RUTW4-5</strain>
    </source>
</reference>
<evidence type="ECO:0000313" key="2">
    <source>
        <dbReference type="Proteomes" id="UP000092021"/>
    </source>
</evidence>
<evidence type="ECO:0000313" key="1">
    <source>
        <dbReference type="EMBL" id="OAX57145.1"/>
    </source>
</evidence>
<organism evidence="1 2">
    <name type="scientific">Rothia kristinae</name>
    <dbReference type="NCBI Taxonomy" id="37923"/>
    <lineage>
        <taxon>Bacteria</taxon>
        <taxon>Bacillati</taxon>
        <taxon>Actinomycetota</taxon>
        <taxon>Actinomycetes</taxon>
        <taxon>Micrococcales</taxon>
        <taxon>Micrococcaceae</taxon>
        <taxon>Rothia</taxon>
    </lineage>
</organism>
<dbReference type="EMBL" id="LWGZ01000787">
    <property type="protein sequence ID" value="OAX57145.1"/>
    <property type="molecule type" value="Genomic_DNA"/>
</dbReference>
<protein>
    <submittedName>
        <fullName evidence="1">Uncharacterized protein</fullName>
    </submittedName>
</protein>
<sequence length="112" mass="11309">MLASRSAPPTSADWAVRAAVRSCSTLVSRADSASRGSSSPTCGRTSSISFSAAARDWASKARAGSLPDLAQLLGGLPVLGVVRAVPVQQVRELLPGVGVHGPTLGRGGLSRS</sequence>
<proteinExistence type="predicted"/>